<protein>
    <submittedName>
        <fullName evidence="3">Putative FMN-binding domain protein</fullName>
    </submittedName>
</protein>
<dbReference type="EMBL" id="LT669839">
    <property type="protein sequence ID" value="SHD77943.1"/>
    <property type="molecule type" value="Genomic_DNA"/>
</dbReference>
<organism evidence="3 4">
    <name type="scientific">[Clostridium] ultunense Esp</name>
    <dbReference type="NCBI Taxonomy" id="1288971"/>
    <lineage>
        <taxon>Bacteria</taxon>
        <taxon>Bacillati</taxon>
        <taxon>Bacillota</taxon>
        <taxon>Tissierellia</taxon>
        <taxon>Tissierellales</taxon>
        <taxon>Tepidimicrobiaceae</taxon>
        <taxon>Schnuerera</taxon>
    </lineage>
</organism>
<dbReference type="GO" id="GO:0016020">
    <property type="term" value="C:membrane"/>
    <property type="evidence" value="ECO:0007669"/>
    <property type="project" value="InterPro"/>
</dbReference>
<dbReference type="OrthoDB" id="1937675at2"/>
<dbReference type="RefSeq" id="WP_005582122.1">
    <property type="nucleotide sequence ID" value="NZ_LT669839.1"/>
</dbReference>
<dbReference type="HOGENOM" id="CLU_993115_0_0_9"/>
<feature type="domain" description="FMN-binding" evidence="2">
    <location>
        <begin position="170"/>
        <end position="287"/>
    </location>
</feature>
<evidence type="ECO:0000256" key="1">
    <source>
        <dbReference type="SAM" id="SignalP"/>
    </source>
</evidence>
<keyword evidence="4" id="KW-1185">Reference proteome</keyword>
<feature type="signal peptide" evidence="1">
    <location>
        <begin position="1"/>
        <end position="22"/>
    </location>
</feature>
<dbReference type="Gene3D" id="3.90.1010.20">
    <property type="match status" value="2"/>
</dbReference>
<gene>
    <name evidence="3" type="ORF">CUESP1_2600</name>
</gene>
<sequence length="288" mass="31415">MKKRLGFMLLATVLIVALLVGCGSKETETTTNGDSNDTTAAGELQDGTYLIKDPVSDHGNYGMAKMEVVDGEISSFSYVEILATSGEEKNEDNYNYPEGLAVIKDLNEQFSEKKDLNEVDFDAVSGATHTKEAFKDIVNRLLAQAGKGETYTPVYTDGEYTAEAEEESHGWLGEVVVVVKDGQIVGIDYFESAVEDMESNKVVFDEDNKPVMDSDGKPKTEPVQVKAGDRKSVENYAYLDSFDVVKGVQKLIIDNNGTENLDVDSITGATNTRTTMIELVEKALEGAK</sequence>
<dbReference type="SMART" id="SM00900">
    <property type="entry name" value="FMN_bind"/>
    <property type="match status" value="2"/>
</dbReference>
<accession>M1YPY7</accession>
<evidence type="ECO:0000313" key="4">
    <source>
        <dbReference type="Proteomes" id="UP000245423"/>
    </source>
</evidence>
<dbReference type="PROSITE" id="PS51257">
    <property type="entry name" value="PROKAR_LIPOPROTEIN"/>
    <property type="match status" value="1"/>
</dbReference>
<dbReference type="InterPro" id="IPR007329">
    <property type="entry name" value="FMN-bd"/>
</dbReference>
<proteinExistence type="predicted"/>
<reference evidence="3 4" key="1">
    <citation type="submission" date="2016-11" db="EMBL/GenBank/DDBJ databases">
        <authorList>
            <person name="Manzoor S."/>
        </authorList>
    </citation>
    <scope>NUCLEOTIDE SEQUENCE [LARGE SCALE GENOMIC DNA]</scope>
    <source>
        <strain evidence="3">Clostridium ultunense strain Esp</strain>
    </source>
</reference>
<evidence type="ECO:0000259" key="2">
    <source>
        <dbReference type="SMART" id="SM00900"/>
    </source>
</evidence>
<keyword evidence="1" id="KW-0732">Signal</keyword>
<dbReference type="GO" id="GO:0010181">
    <property type="term" value="F:FMN binding"/>
    <property type="evidence" value="ECO:0007669"/>
    <property type="project" value="InterPro"/>
</dbReference>
<feature type="chain" id="PRO_5039706148" evidence="1">
    <location>
        <begin position="23"/>
        <end position="288"/>
    </location>
</feature>
<evidence type="ECO:0000313" key="3">
    <source>
        <dbReference type="EMBL" id="SHD77943.1"/>
    </source>
</evidence>
<dbReference type="Proteomes" id="UP000245423">
    <property type="component" value="Chromosome 1"/>
</dbReference>
<dbReference type="AlphaFoldDB" id="M1YPY7"/>
<name>M1YPY7_9FIRM</name>
<feature type="domain" description="FMN-binding" evidence="2">
    <location>
        <begin position="59"/>
        <end position="145"/>
    </location>
</feature>
<dbReference type="Pfam" id="PF04205">
    <property type="entry name" value="FMN_bind"/>
    <property type="match status" value="2"/>
</dbReference>